<proteinExistence type="predicted"/>
<reference evidence="2" key="1">
    <citation type="journal article" date="2022" name="bioRxiv">
        <title>Sequencing and chromosome-scale assembly of the giantPleurodeles waltlgenome.</title>
        <authorList>
            <person name="Brown T."/>
            <person name="Elewa A."/>
            <person name="Iarovenko S."/>
            <person name="Subramanian E."/>
            <person name="Araus A.J."/>
            <person name="Petzold A."/>
            <person name="Susuki M."/>
            <person name="Suzuki K.-i.T."/>
            <person name="Hayashi T."/>
            <person name="Toyoda A."/>
            <person name="Oliveira C."/>
            <person name="Osipova E."/>
            <person name="Leigh N.D."/>
            <person name="Simon A."/>
            <person name="Yun M.H."/>
        </authorList>
    </citation>
    <scope>NUCLEOTIDE SEQUENCE</scope>
    <source>
        <strain evidence="2">20211129_DDA</strain>
        <tissue evidence="2">Liver</tissue>
    </source>
</reference>
<organism evidence="2 3">
    <name type="scientific">Pleurodeles waltl</name>
    <name type="common">Iberian ribbed newt</name>
    <dbReference type="NCBI Taxonomy" id="8319"/>
    <lineage>
        <taxon>Eukaryota</taxon>
        <taxon>Metazoa</taxon>
        <taxon>Chordata</taxon>
        <taxon>Craniata</taxon>
        <taxon>Vertebrata</taxon>
        <taxon>Euteleostomi</taxon>
        <taxon>Amphibia</taxon>
        <taxon>Batrachia</taxon>
        <taxon>Caudata</taxon>
        <taxon>Salamandroidea</taxon>
        <taxon>Salamandridae</taxon>
        <taxon>Pleurodelinae</taxon>
        <taxon>Pleurodeles</taxon>
    </lineage>
</organism>
<dbReference type="EMBL" id="JANPWB010000005">
    <property type="protein sequence ID" value="KAJ1186436.1"/>
    <property type="molecule type" value="Genomic_DNA"/>
</dbReference>
<evidence type="ECO:0000313" key="3">
    <source>
        <dbReference type="Proteomes" id="UP001066276"/>
    </source>
</evidence>
<evidence type="ECO:0000256" key="1">
    <source>
        <dbReference type="SAM" id="MobiDB-lite"/>
    </source>
</evidence>
<dbReference type="AlphaFoldDB" id="A0AAV7UCQ8"/>
<protein>
    <submittedName>
        <fullName evidence="2">Uncharacterized protein</fullName>
    </submittedName>
</protein>
<feature type="region of interest" description="Disordered" evidence="1">
    <location>
        <begin position="1"/>
        <end position="84"/>
    </location>
</feature>
<evidence type="ECO:0000313" key="2">
    <source>
        <dbReference type="EMBL" id="KAJ1186436.1"/>
    </source>
</evidence>
<sequence>MKPRSRGRERHPTAPGGPFHRKAQPGGPTTCPKRALALSAPASEDGPLTFSSTRPGGRSARLTPSTQPATAGPRGPTPPSRASYLPLIQPISQEAFLPCRFVVPGKPLPRSVRRCSRPPQLLSHPARFTLSAPPVTAGSRHRSQAYWFHSSLPLSQRRSSVASGPRRSHLRFCSFIGHSARWFPVRSALHEDGGSPLS</sequence>
<dbReference type="Proteomes" id="UP001066276">
    <property type="component" value="Chromosome 3_1"/>
</dbReference>
<comment type="caution">
    <text evidence="2">The sequence shown here is derived from an EMBL/GenBank/DDBJ whole genome shotgun (WGS) entry which is preliminary data.</text>
</comment>
<name>A0AAV7UCQ8_PLEWA</name>
<gene>
    <name evidence="2" type="ORF">NDU88_003217</name>
</gene>
<accession>A0AAV7UCQ8</accession>
<keyword evidence="3" id="KW-1185">Reference proteome</keyword>